<evidence type="ECO:0000313" key="9">
    <source>
        <dbReference type="EMBL" id="RMC20731.1"/>
    </source>
</evidence>
<dbReference type="GO" id="GO:0016787">
    <property type="term" value="F:hydrolase activity"/>
    <property type="evidence" value="ECO:0007669"/>
    <property type="project" value="UniProtKB-KW"/>
</dbReference>
<dbReference type="GO" id="GO:0003964">
    <property type="term" value="F:RNA-directed DNA polymerase activity"/>
    <property type="evidence" value="ECO:0007669"/>
    <property type="project" value="UniProtKB-KW"/>
</dbReference>
<name>A0A3M0L6J2_HIRRU</name>
<evidence type="ECO:0000256" key="5">
    <source>
        <dbReference type="ARBA" id="ARBA00022801"/>
    </source>
</evidence>
<protein>
    <recommendedName>
        <fullName evidence="11">Integrase catalytic domain-containing protein</fullName>
    </recommendedName>
</protein>
<dbReference type="Proteomes" id="UP000269221">
    <property type="component" value="Unassembled WGS sequence"/>
</dbReference>
<evidence type="ECO:0000256" key="7">
    <source>
        <dbReference type="ARBA" id="ARBA00022918"/>
    </source>
</evidence>
<reference evidence="9 10" key="1">
    <citation type="submission" date="2018-07" db="EMBL/GenBank/DDBJ databases">
        <title>A high quality draft genome assembly of the barn swallow (H. rustica rustica).</title>
        <authorList>
            <person name="Formenti G."/>
            <person name="Chiara M."/>
            <person name="Poveda L."/>
            <person name="Francoijs K.-J."/>
            <person name="Bonisoli-Alquati A."/>
            <person name="Canova L."/>
            <person name="Gianfranceschi L."/>
            <person name="Horner D.S."/>
            <person name="Saino N."/>
        </authorList>
    </citation>
    <scope>NUCLEOTIDE SEQUENCE [LARGE SCALE GENOMIC DNA]</scope>
    <source>
        <strain evidence="9">Chelidonia</strain>
        <tissue evidence="9">Blood</tissue>
    </source>
</reference>
<keyword evidence="8" id="KW-0511">Multifunctional enzyme</keyword>
<keyword evidence="10" id="KW-1185">Reference proteome</keyword>
<keyword evidence="7" id="KW-0695">RNA-directed DNA polymerase</keyword>
<keyword evidence="1" id="KW-0808">Transferase</keyword>
<gene>
    <name evidence="9" type="ORF">DUI87_01583</name>
</gene>
<evidence type="ECO:0000256" key="2">
    <source>
        <dbReference type="ARBA" id="ARBA00022695"/>
    </source>
</evidence>
<organism evidence="9 10">
    <name type="scientific">Hirundo rustica rustica</name>
    <dbReference type="NCBI Taxonomy" id="333673"/>
    <lineage>
        <taxon>Eukaryota</taxon>
        <taxon>Metazoa</taxon>
        <taxon>Chordata</taxon>
        <taxon>Craniata</taxon>
        <taxon>Vertebrata</taxon>
        <taxon>Euteleostomi</taxon>
        <taxon>Archelosauria</taxon>
        <taxon>Archosauria</taxon>
        <taxon>Dinosauria</taxon>
        <taxon>Saurischia</taxon>
        <taxon>Theropoda</taxon>
        <taxon>Coelurosauria</taxon>
        <taxon>Aves</taxon>
        <taxon>Neognathae</taxon>
        <taxon>Neoaves</taxon>
        <taxon>Telluraves</taxon>
        <taxon>Australaves</taxon>
        <taxon>Passeriformes</taxon>
        <taxon>Sylvioidea</taxon>
        <taxon>Hirundinidae</taxon>
        <taxon>Hirundo</taxon>
    </lineage>
</organism>
<accession>A0A3M0L6J2</accession>
<dbReference type="STRING" id="333673.A0A3M0L6J2"/>
<dbReference type="SUPFAM" id="SSF53098">
    <property type="entry name" value="Ribonuclease H-like"/>
    <property type="match status" value="1"/>
</dbReference>
<comment type="caution">
    <text evidence="9">The sequence shown here is derived from an EMBL/GenBank/DDBJ whole genome shotgun (WGS) entry which is preliminary data.</text>
</comment>
<dbReference type="GO" id="GO:0004519">
    <property type="term" value="F:endonuclease activity"/>
    <property type="evidence" value="ECO:0007669"/>
    <property type="project" value="UniProtKB-KW"/>
</dbReference>
<keyword evidence="2" id="KW-0548">Nucleotidyltransferase</keyword>
<evidence type="ECO:0000256" key="1">
    <source>
        <dbReference type="ARBA" id="ARBA00022679"/>
    </source>
</evidence>
<evidence type="ECO:0000313" key="10">
    <source>
        <dbReference type="Proteomes" id="UP000269221"/>
    </source>
</evidence>
<dbReference type="InterPro" id="IPR012337">
    <property type="entry name" value="RNaseH-like_sf"/>
</dbReference>
<evidence type="ECO:0000256" key="4">
    <source>
        <dbReference type="ARBA" id="ARBA00022759"/>
    </source>
</evidence>
<dbReference type="PANTHER" id="PTHR41694:SF4">
    <property type="entry name" value="ENDOGENOUS RETROVIRUS GROUP K MEMBER 10 POL PROTEIN-RELATED"/>
    <property type="match status" value="1"/>
</dbReference>
<dbReference type="InterPro" id="IPR036397">
    <property type="entry name" value="RNaseH_sf"/>
</dbReference>
<evidence type="ECO:0008006" key="11">
    <source>
        <dbReference type="Google" id="ProtNLM"/>
    </source>
</evidence>
<keyword evidence="4" id="KW-0255">Endonuclease</keyword>
<keyword evidence="6" id="KW-0862">Zinc</keyword>
<dbReference type="Gene3D" id="3.30.420.10">
    <property type="entry name" value="Ribonuclease H-like superfamily/Ribonuclease H"/>
    <property type="match status" value="1"/>
</dbReference>
<evidence type="ECO:0000256" key="3">
    <source>
        <dbReference type="ARBA" id="ARBA00022722"/>
    </source>
</evidence>
<keyword evidence="5" id="KW-0378">Hydrolase</keyword>
<dbReference type="AlphaFoldDB" id="A0A3M0L6J2"/>
<keyword evidence="3" id="KW-0540">Nuclease</keyword>
<dbReference type="PANTHER" id="PTHR41694">
    <property type="entry name" value="ENDOGENOUS RETROVIRUS GROUP K MEMBER POL PROTEIN"/>
    <property type="match status" value="1"/>
</dbReference>
<evidence type="ECO:0000256" key="8">
    <source>
        <dbReference type="ARBA" id="ARBA00023268"/>
    </source>
</evidence>
<dbReference type="GO" id="GO:0035613">
    <property type="term" value="F:RNA stem-loop binding"/>
    <property type="evidence" value="ECO:0007669"/>
    <property type="project" value="TreeGrafter"/>
</dbReference>
<proteinExistence type="predicted"/>
<evidence type="ECO:0000256" key="6">
    <source>
        <dbReference type="ARBA" id="ARBA00022833"/>
    </source>
</evidence>
<sequence>MWASAHTGEKARDVIAHWKQAFAILGILSAVKTDNGPAYASQQEKFDEIPAEVENVVNPVVWASDIPGRSKRAEPTIKEVYSSRSDLKDVPLENPD</sequence>
<dbReference type="EMBL" id="QRBI01000093">
    <property type="protein sequence ID" value="RMC20731.1"/>
    <property type="molecule type" value="Genomic_DNA"/>
</dbReference>